<dbReference type="InterPro" id="IPR046121">
    <property type="entry name" value="DUF6118"/>
</dbReference>
<reference evidence="2" key="2">
    <citation type="submission" date="2021-04" db="EMBL/GenBank/DDBJ databases">
        <title>Isolation and genomic analysis of the ibuprofen-degrading bacterium Sphingomonas strain MPO218.</title>
        <authorList>
            <person name="Aulestia M."/>
            <person name="Flores A."/>
            <person name="Mangas E.L."/>
            <person name="Perez-Pulido A.J."/>
            <person name="Santero E."/>
            <person name="Camacho E.M."/>
        </authorList>
    </citation>
    <scope>NUCLEOTIDE SEQUENCE</scope>
    <source>
        <strain evidence="2">MPO218</strain>
    </source>
</reference>
<proteinExistence type="predicted"/>
<accession>A0A975D073</accession>
<dbReference type="EMBL" id="CP059319">
    <property type="protein sequence ID" value="QTH20299.1"/>
    <property type="molecule type" value="Genomic_DNA"/>
</dbReference>
<keyword evidence="1" id="KW-1133">Transmembrane helix</keyword>
<keyword evidence="1" id="KW-0472">Membrane</keyword>
<dbReference type="RefSeq" id="WP_208632089.1">
    <property type="nucleotide sequence ID" value="NZ_CP059319.1"/>
</dbReference>
<gene>
    <name evidence="2" type="ORF">HRJ34_18380</name>
</gene>
<dbReference type="Pfam" id="PF19613">
    <property type="entry name" value="DUF6118"/>
    <property type="match status" value="1"/>
</dbReference>
<evidence type="ECO:0000313" key="3">
    <source>
        <dbReference type="Proteomes" id="UP000664914"/>
    </source>
</evidence>
<sequence length="223" mass="24175">MADDEINPARAFEDLRAEVSVLRKAVEAMPEAISKNKPPSYAEDLGVIGKGLDEIAGQLEEIMKSPALRLSPQEQGAALARGGQDMMREAADSLKRAAQSADSERSQLSYLIGTVRSKQQRWRELGWTAGVALAIGLVASPFIASWLPFGLNSRVSALVMMRNRWEAGQALMAAGNPSGWAQLAADANLARNNRETIGKCREAADRAKKDQRCTITVRPDSRG</sequence>
<dbReference type="AlphaFoldDB" id="A0A975D073"/>
<evidence type="ECO:0000313" key="2">
    <source>
        <dbReference type="EMBL" id="QTH20299.1"/>
    </source>
</evidence>
<protein>
    <submittedName>
        <fullName evidence="2">Uncharacterized protein</fullName>
    </submittedName>
</protein>
<organism evidence="2 3">
    <name type="scientific">Rhizorhabdus wittichii</name>
    <dbReference type="NCBI Taxonomy" id="160791"/>
    <lineage>
        <taxon>Bacteria</taxon>
        <taxon>Pseudomonadati</taxon>
        <taxon>Pseudomonadota</taxon>
        <taxon>Alphaproteobacteria</taxon>
        <taxon>Sphingomonadales</taxon>
        <taxon>Sphingomonadaceae</taxon>
        <taxon>Rhizorhabdus</taxon>
    </lineage>
</organism>
<feature type="transmembrane region" description="Helical" evidence="1">
    <location>
        <begin position="125"/>
        <end position="147"/>
    </location>
</feature>
<dbReference type="Proteomes" id="UP000664914">
    <property type="component" value="Chromosome"/>
</dbReference>
<keyword evidence="1" id="KW-0812">Transmembrane</keyword>
<reference evidence="2" key="1">
    <citation type="submission" date="2020-07" db="EMBL/GenBank/DDBJ databases">
        <authorList>
            <person name="Camacho E."/>
        </authorList>
    </citation>
    <scope>NUCLEOTIDE SEQUENCE</scope>
    <source>
        <strain evidence="2">MPO218</strain>
    </source>
</reference>
<name>A0A975D073_9SPHN</name>
<evidence type="ECO:0000256" key="1">
    <source>
        <dbReference type="SAM" id="Phobius"/>
    </source>
</evidence>